<dbReference type="AlphaFoldDB" id="A0A8K0HE30"/>
<feature type="domain" description="HTH La-type RNA-binding" evidence="3">
    <location>
        <begin position="100"/>
        <end position="211"/>
    </location>
</feature>
<dbReference type="Proteomes" id="UP000796880">
    <property type="component" value="Unassembled WGS sequence"/>
</dbReference>
<evidence type="ECO:0000313" key="4">
    <source>
        <dbReference type="EMBL" id="KAF3450489.1"/>
    </source>
</evidence>
<protein>
    <recommendedName>
        <fullName evidence="3">HTH La-type RNA-binding domain-containing protein</fullName>
    </recommendedName>
</protein>
<comment type="caution">
    <text evidence="4">The sequence shown here is derived from an EMBL/GenBank/DDBJ whole genome shotgun (WGS) entry which is preliminary data.</text>
</comment>
<dbReference type="PROSITE" id="PS50961">
    <property type="entry name" value="HTH_LA"/>
    <property type="match status" value="1"/>
</dbReference>
<proteinExistence type="predicted"/>
<gene>
    <name evidence="4" type="ORF">FNV43_RR06572</name>
</gene>
<dbReference type="Gene3D" id="3.30.160.20">
    <property type="match status" value="1"/>
</dbReference>
<evidence type="ECO:0000259" key="3">
    <source>
        <dbReference type="PROSITE" id="PS50961"/>
    </source>
</evidence>
<dbReference type="Pfam" id="PF24995">
    <property type="entry name" value="DSRM_2"/>
    <property type="match status" value="1"/>
</dbReference>
<dbReference type="Pfam" id="PF21224">
    <property type="entry name" value="Hen1_LCD"/>
    <property type="match status" value="1"/>
</dbReference>
<name>A0A8K0HE30_9ROSA</name>
<accession>A0A8K0HE30</accession>
<evidence type="ECO:0000256" key="2">
    <source>
        <dbReference type="PROSITE-ProRule" id="PRU00332"/>
    </source>
</evidence>
<reference evidence="4" key="1">
    <citation type="submission" date="2020-03" db="EMBL/GenBank/DDBJ databases">
        <title>A high-quality chromosome-level genome assembly of a woody plant with both climbing and erect habits, Rhamnella rubrinervis.</title>
        <authorList>
            <person name="Lu Z."/>
            <person name="Yang Y."/>
            <person name="Zhu X."/>
            <person name="Sun Y."/>
        </authorList>
    </citation>
    <scope>NUCLEOTIDE SEQUENCE</scope>
    <source>
        <strain evidence="4">BYM</strain>
        <tissue evidence="4">Leaf</tissue>
    </source>
</reference>
<evidence type="ECO:0000313" key="5">
    <source>
        <dbReference type="Proteomes" id="UP000796880"/>
    </source>
</evidence>
<evidence type="ECO:0000256" key="1">
    <source>
        <dbReference type="ARBA" id="ARBA00022884"/>
    </source>
</evidence>
<dbReference type="Pfam" id="PF18441">
    <property type="entry name" value="Hen1_Lam_C"/>
    <property type="match status" value="1"/>
</dbReference>
<dbReference type="OrthoDB" id="2154311at2759"/>
<dbReference type="InterPro" id="IPR006630">
    <property type="entry name" value="La_HTH"/>
</dbReference>
<dbReference type="GO" id="GO:0003723">
    <property type="term" value="F:RNA binding"/>
    <property type="evidence" value="ECO:0007669"/>
    <property type="project" value="UniProtKB-UniRule"/>
</dbReference>
<dbReference type="InterPro" id="IPR056755">
    <property type="entry name" value="DSRM_2"/>
</dbReference>
<dbReference type="InterPro" id="IPR040813">
    <property type="entry name" value="Hen1_Lam_C"/>
</dbReference>
<sequence length="396" mass="43622">METGGSPAVAMQKPTVTPKAIIYKIFGSKACYKVEEVQEATDIGCPGLSISQKGPCLYRCSLQLPEISVVSGIFKRKKDAEQSAAELALKKLGIHPTENNPTSQEAWDDLVARLNHLFSNEFLTSLHPLSGHLRASLKREGDCYGLIPLSIISVYDSKICNLCKVINPKVESNPLLVISYVLKAAARLSGLLATSEEKLWIRRQIQYPPEILDSAIEKSDSLESFLIGAINIPFSLEESVEVVKLNISSTGYYLDFIAKQLGLVDASKILVSRPIGKASSETRLYFTAPQSYLLELSSDVLNAKEVIHNEGSVNERASYLSGEDVYGHAILASIGYTWKSKDLFHEDLSLQSYYRMLLSKIPGGVYKLSRGQFSQLTYLQPLIQGQTGGLLSKRNP</sequence>
<keyword evidence="1 2" id="KW-0694">RNA-binding</keyword>
<dbReference type="EMBL" id="VOIH02000003">
    <property type="protein sequence ID" value="KAF3450489.1"/>
    <property type="molecule type" value="Genomic_DNA"/>
</dbReference>
<organism evidence="4 5">
    <name type="scientific">Rhamnella rubrinervis</name>
    <dbReference type="NCBI Taxonomy" id="2594499"/>
    <lineage>
        <taxon>Eukaryota</taxon>
        <taxon>Viridiplantae</taxon>
        <taxon>Streptophyta</taxon>
        <taxon>Embryophyta</taxon>
        <taxon>Tracheophyta</taxon>
        <taxon>Spermatophyta</taxon>
        <taxon>Magnoliopsida</taxon>
        <taxon>eudicotyledons</taxon>
        <taxon>Gunneridae</taxon>
        <taxon>Pentapetalae</taxon>
        <taxon>rosids</taxon>
        <taxon>fabids</taxon>
        <taxon>Rosales</taxon>
        <taxon>Rhamnaceae</taxon>
        <taxon>rhamnoid group</taxon>
        <taxon>Rhamneae</taxon>
        <taxon>Rhamnella</taxon>
    </lineage>
</organism>
<dbReference type="SUPFAM" id="SSF54768">
    <property type="entry name" value="dsRNA-binding domain-like"/>
    <property type="match status" value="1"/>
</dbReference>
<keyword evidence="5" id="KW-1185">Reference proteome</keyword>